<sequence length="119" mass="13491">DDRNIQQIVLMKVDNVYRLSNLFSGHGEPVPISGVIGHQGRIHPGQSANPSQGTHTLSFTHAITHTTDNLEMPINLPCMSLDQGRKPPRHRENMQTPHTQRRQESNPQPWSWHGLHKTL</sequence>
<evidence type="ECO:0000313" key="3">
    <source>
        <dbReference type="Proteomes" id="UP001274896"/>
    </source>
</evidence>
<keyword evidence="3" id="KW-1185">Reference proteome</keyword>
<reference evidence="2" key="1">
    <citation type="submission" date="2023-06" db="EMBL/GenBank/DDBJ databases">
        <title>Male Hemibagrus guttatus genome.</title>
        <authorList>
            <person name="Bian C."/>
        </authorList>
    </citation>
    <scope>NUCLEOTIDE SEQUENCE</scope>
    <source>
        <strain evidence="2">Male_cb2023</strain>
        <tissue evidence="2">Muscle</tissue>
    </source>
</reference>
<proteinExistence type="predicted"/>
<feature type="non-terminal residue" evidence="2">
    <location>
        <position position="119"/>
    </location>
</feature>
<organism evidence="2 3">
    <name type="scientific">Hemibagrus guttatus</name>
    <dbReference type="NCBI Taxonomy" id="175788"/>
    <lineage>
        <taxon>Eukaryota</taxon>
        <taxon>Metazoa</taxon>
        <taxon>Chordata</taxon>
        <taxon>Craniata</taxon>
        <taxon>Vertebrata</taxon>
        <taxon>Euteleostomi</taxon>
        <taxon>Actinopterygii</taxon>
        <taxon>Neopterygii</taxon>
        <taxon>Teleostei</taxon>
        <taxon>Ostariophysi</taxon>
        <taxon>Siluriformes</taxon>
        <taxon>Bagridae</taxon>
        <taxon>Hemibagrus</taxon>
    </lineage>
</organism>
<evidence type="ECO:0000256" key="1">
    <source>
        <dbReference type="SAM" id="MobiDB-lite"/>
    </source>
</evidence>
<accession>A0AAE0R3C5</accession>
<gene>
    <name evidence="2" type="ORF">QTP70_015784</name>
</gene>
<evidence type="ECO:0000313" key="2">
    <source>
        <dbReference type="EMBL" id="KAK3539874.1"/>
    </source>
</evidence>
<protein>
    <submittedName>
        <fullName evidence="2">Uncharacterized protein</fullName>
    </submittedName>
</protein>
<dbReference type="Proteomes" id="UP001274896">
    <property type="component" value="Unassembled WGS sequence"/>
</dbReference>
<name>A0AAE0R3C5_9TELE</name>
<dbReference type="EMBL" id="JAUCMX010000007">
    <property type="protein sequence ID" value="KAK3539874.1"/>
    <property type="molecule type" value="Genomic_DNA"/>
</dbReference>
<feature type="region of interest" description="Disordered" evidence="1">
    <location>
        <begin position="79"/>
        <end position="119"/>
    </location>
</feature>
<dbReference type="AlphaFoldDB" id="A0AAE0R3C5"/>
<comment type="caution">
    <text evidence="2">The sequence shown here is derived from an EMBL/GenBank/DDBJ whole genome shotgun (WGS) entry which is preliminary data.</text>
</comment>